<reference evidence="2" key="2">
    <citation type="submission" date="2024-06" db="UniProtKB">
        <authorList>
            <consortium name="EnsemblMetazoa"/>
        </authorList>
    </citation>
    <scope>IDENTIFICATION</scope>
</reference>
<dbReference type="AlphaFoldDB" id="A0AAN0JSG7"/>
<name>A0AAN0JSG7_AMPQE</name>
<evidence type="ECO:0000256" key="1">
    <source>
        <dbReference type="SAM" id="MobiDB-lite"/>
    </source>
</evidence>
<evidence type="ECO:0000313" key="2">
    <source>
        <dbReference type="EnsemblMetazoa" id="XP_019859812.1"/>
    </source>
</evidence>
<proteinExistence type="predicted"/>
<dbReference type="Proteomes" id="UP000007879">
    <property type="component" value="Unassembled WGS sequence"/>
</dbReference>
<feature type="compositionally biased region" description="Basic residues" evidence="1">
    <location>
        <begin position="276"/>
        <end position="285"/>
    </location>
</feature>
<keyword evidence="3" id="KW-1185">Reference proteome</keyword>
<dbReference type="RefSeq" id="XP_019859812.1">
    <property type="nucleotide sequence ID" value="XM_020004253.1"/>
</dbReference>
<dbReference type="GeneID" id="109588062"/>
<sequence>MYFESKRSGGKREKVVESIKTFEEGVIHVKFESPDDALAVIAHGEHSIKVKKQPRKLDIRYVPLPPVKEYDKNKLIIKDIPEGVEEVVLSLFIEKHLGLDEDDFTIDLRSGVAILLLESSYTDEELNEMVEKLGAKNLPRRKEQLTIERCEVNYSIYVAGITNKGLASEDNLELYFESSKSGGGDGVVEKIEMLGKDKAKVTFKDHSVIQRVLKRKHPKLGPCVSITECLVLDSLDESTIEDEEEEEEEPIEKESSHKRDNKTGEKPVKGLDKKNGQKKSKKKNNKTCSSSDDDESDASSPPPLVKVVPSPQVPLNPVHHPLDPLLAKYVRLKPGITKGIEMEFQVKVTADDAGIITISPSLSSPFDWPEKAIDMMQEFISSSLTKVDLSVPPEVSSSVYQMIMKECSDEGLQFALGQGNNKVAIAGHIDAVTKLQHNVTELCGRMIQRVEEVELSNEDFTYLKGWALTEVQQQHKAVKLQCHDDRLSKTKA</sequence>
<evidence type="ECO:0000313" key="3">
    <source>
        <dbReference type="Proteomes" id="UP000007879"/>
    </source>
</evidence>
<protein>
    <submittedName>
        <fullName evidence="2">Uncharacterized protein</fullName>
    </submittedName>
</protein>
<accession>A0AAN0JSG7</accession>
<dbReference type="KEGG" id="aqu:109588062"/>
<feature type="compositionally biased region" description="Basic and acidic residues" evidence="1">
    <location>
        <begin position="252"/>
        <end position="275"/>
    </location>
</feature>
<feature type="region of interest" description="Disordered" evidence="1">
    <location>
        <begin position="237"/>
        <end position="315"/>
    </location>
</feature>
<dbReference type="InterPro" id="IPR012677">
    <property type="entry name" value="Nucleotide-bd_a/b_plait_sf"/>
</dbReference>
<dbReference type="CDD" id="cd12301">
    <property type="entry name" value="RRM1_2_PAR10_like"/>
    <property type="match status" value="1"/>
</dbReference>
<feature type="compositionally biased region" description="Acidic residues" evidence="1">
    <location>
        <begin position="237"/>
        <end position="251"/>
    </location>
</feature>
<dbReference type="Gene3D" id="3.30.70.330">
    <property type="match status" value="2"/>
</dbReference>
<organism evidence="2 3">
    <name type="scientific">Amphimedon queenslandica</name>
    <name type="common">Sponge</name>
    <dbReference type="NCBI Taxonomy" id="400682"/>
    <lineage>
        <taxon>Eukaryota</taxon>
        <taxon>Metazoa</taxon>
        <taxon>Porifera</taxon>
        <taxon>Demospongiae</taxon>
        <taxon>Heteroscleromorpha</taxon>
        <taxon>Haplosclerida</taxon>
        <taxon>Niphatidae</taxon>
        <taxon>Amphimedon</taxon>
    </lineage>
</organism>
<dbReference type="Pfam" id="PF23085">
    <property type="entry name" value="RRM_PARP14_3"/>
    <property type="match status" value="1"/>
</dbReference>
<dbReference type="EnsemblMetazoa" id="XM_020004253.1">
    <property type="protein sequence ID" value="XP_019859812.1"/>
    <property type="gene ID" value="LOC109588062"/>
</dbReference>
<reference evidence="3" key="1">
    <citation type="journal article" date="2010" name="Nature">
        <title>The Amphimedon queenslandica genome and the evolution of animal complexity.</title>
        <authorList>
            <person name="Srivastava M."/>
            <person name="Simakov O."/>
            <person name="Chapman J."/>
            <person name="Fahey B."/>
            <person name="Gauthier M.E."/>
            <person name="Mitros T."/>
            <person name="Richards G.S."/>
            <person name="Conaco C."/>
            <person name="Dacre M."/>
            <person name="Hellsten U."/>
            <person name="Larroux C."/>
            <person name="Putnam N.H."/>
            <person name="Stanke M."/>
            <person name="Adamska M."/>
            <person name="Darling A."/>
            <person name="Degnan S.M."/>
            <person name="Oakley T.H."/>
            <person name="Plachetzki D.C."/>
            <person name="Zhai Y."/>
            <person name="Adamski M."/>
            <person name="Calcino A."/>
            <person name="Cummins S.F."/>
            <person name="Goodstein D.M."/>
            <person name="Harris C."/>
            <person name="Jackson D.J."/>
            <person name="Leys S.P."/>
            <person name="Shu S."/>
            <person name="Woodcroft B.J."/>
            <person name="Vervoort M."/>
            <person name="Kosik K.S."/>
            <person name="Manning G."/>
            <person name="Degnan B.M."/>
            <person name="Rokhsar D.S."/>
        </authorList>
    </citation>
    <scope>NUCLEOTIDE SEQUENCE [LARGE SCALE GENOMIC DNA]</scope>
</reference>